<sequence>MAGNVEFDDDDIEHGHNTNQIQTFATPKYHIVRASVDCGGQREEAISLYME</sequence>
<keyword evidence="2" id="KW-1185">Reference proteome</keyword>
<dbReference type="EMBL" id="CM047748">
    <property type="protein sequence ID" value="KAJ0013452.1"/>
    <property type="molecule type" value="Genomic_DNA"/>
</dbReference>
<gene>
    <name evidence="1" type="ORF">Pint_21023</name>
</gene>
<name>A0ACC0X9U1_9ROSI</name>
<evidence type="ECO:0000313" key="1">
    <source>
        <dbReference type="EMBL" id="KAJ0013452.1"/>
    </source>
</evidence>
<accession>A0ACC0X9U1</accession>
<reference evidence="2" key="1">
    <citation type="journal article" date="2023" name="G3 (Bethesda)">
        <title>Genome assembly and association tests identify interacting loci associated with vigor, precocity, and sex in interspecific pistachio rootstocks.</title>
        <authorList>
            <person name="Palmer W."/>
            <person name="Jacygrad E."/>
            <person name="Sagayaradj S."/>
            <person name="Cavanaugh K."/>
            <person name="Han R."/>
            <person name="Bertier L."/>
            <person name="Beede B."/>
            <person name="Kafkas S."/>
            <person name="Golino D."/>
            <person name="Preece J."/>
            <person name="Michelmore R."/>
        </authorList>
    </citation>
    <scope>NUCLEOTIDE SEQUENCE [LARGE SCALE GENOMIC DNA]</scope>
</reference>
<comment type="caution">
    <text evidence="1">The sequence shown here is derived from an EMBL/GenBank/DDBJ whole genome shotgun (WGS) entry which is preliminary data.</text>
</comment>
<protein>
    <submittedName>
        <fullName evidence="1">Uncharacterized protein</fullName>
    </submittedName>
</protein>
<proteinExistence type="predicted"/>
<organism evidence="1 2">
    <name type="scientific">Pistacia integerrima</name>
    <dbReference type="NCBI Taxonomy" id="434235"/>
    <lineage>
        <taxon>Eukaryota</taxon>
        <taxon>Viridiplantae</taxon>
        <taxon>Streptophyta</taxon>
        <taxon>Embryophyta</taxon>
        <taxon>Tracheophyta</taxon>
        <taxon>Spermatophyta</taxon>
        <taxon>Magnoliopsida</taxon>
        <taxon>eudicotyledons</taxon>
        <taxon>Gunneridae</taxon>
        <taxon>Pentapetalae</taxon>
        <taxon>rosids</taxon>
        <taxon>malvids</taxon>
        <taxon>Sapindales</taxon>
        <taxon>Anacardiaceae</taxon>
        <taxon>Pistacia</taxon>
    </lineage>
</organism>
<evidence type="ECO:0000313" key="2">
    <source>
        <dbReference type="Proteomes" id="UP001163603"/>
    </source>
</evidence>
<dbReference type="Proteomes" id="UP001163603">
    <property type="component" value="Chromosome 13"/>
</dbReference>